<dbReference type="InterPro" id="IPR010980">
    <property type="entry name" value="Cyt_c/b562"/>
</dbReference>
<dbReference type="RefSeq" id="WP_197312906.1">
    <property type="nucleotide sequence ID" value="NZ_JADZLT010000056.1"/>
</dbReference>
<dbReference type="InterPro" id="IPR002321">
    <property type="entry name" value="Cyt_c_II"/>
</dbReference>
<dbReference type="Gene3D" id="1.20.120.10">
    <property type="entry name" value="Cytochrome c/b562"/>
    <property type="match status" value="1"/>
</dbReference>
<dbReference type="InterPro" id="IPR012127">
    <property type="entry name" value="Cyt_c_prime"/>
</dbReference>
<sequence length="147" mass="15149">MKRTCLVIAAITAAATFATGALAQGDPIAQRQQLMKQVGDQMKIVGPMMQGKVAYDGAAAGAAMAVISKNSADFITLFPEDSKTGGDTEALPVIWERKAEFDAIGEKLSTEAAAAAEGAGGGLDAFKPLFAAAAANCKACHEDFRKP</sequence>
<evidence type="ECO:0000256" key="8">
    <source>
        <dbReference type="SAM" id="SignalP"/>
    </source>
</evidence>
<proteinExistence type="predicted"/>
<accession>A0A931I5A6</accession>
<dbReference type="GO" id="GO:0022900">
    <property type="term" value="P:electron transport chain"/>
    <property type="evidence" value="ECO:0007669"/>
    <property type="project" value="InterPro"/>
</dbReference>
<comment type="caution">
    <text evidence="9">The sequence shown here is derived from an EMBL/GenBank/DDBJ whole genome shotgun (WGS) entry which is preliminary data.</text>
</comment>
<evidence type="ECO:0000256" key="2">
    <source>
        <dbReference type="ARBA" id="ARBA00022617"/>
    </source>
</evidence>
<feature type="chain" id="PRO_5037322600" evidence="8">
    <location>
        <begin position="24"/>
        <end position="147"/>
    </location>
</feature>
<protein>
    <submittedName>
        <fullName evidence="9">Cytochrome c</fullName>
    </submittedName>
</protein>
<evidence type="ECO:0000256" key="1">
    <source>
        <dbReference type="ARBA" id="ARBA00022448"/>
    </source>
</evidence>
<evidence type="ECO:0000256" key="7">
    <source>
        <dbReference type="PIRSR" id="PIRSR000027-2"/>
    </source>
</evidence>
<reference evidence="9" key="1">
    <citation type="submission" date="2020-12" db="EMBL/GenBank/DDBJ databases">
        <title>Methylobrevis albus sp. nov., isolated from fresh water lack sediment.</title>
        <authorList>
            <person name="Zou Q."/>
        </authorList>
    </citation>
    <scope>NUCLEOTIDE SEQUENCE</scope>
    <source>
        <strain evidence="9">L22</strain>
    </source>
</reference>
<organism evidence="9 10">
    <name type="scientific">Methylobrevis albus</name>
    <dbReference type="NCBI Taxonomy" id="2793297"/>
    <lineage>
        <taxon>Bacteria</taxon>
        <taxon>Pseudomonadati</taxon>
        <taxon>Pseudomonadota</taxon>
        <taxon>Alphaproteobacteria</taxon>
        <taxon>Hyphomicrobiales</taxon>
        <taxon>Pleomorphomonadaceae</taxon>
        <taxon>Methylobrevis</taxon>
    </lineage>
</organism>
<dbReference type="AlphaFoldDB" id="A0A931I5A6"/>
<keyword evidence="10" id="KW-1185">Reference proteome</keyword>
<keyword evidence="3 6" id="KW-0479">Metal-binding</keyword>
<feature type="binding site" description="covalent" evidence="7">
    <location>
        <position position="140"/>
    </location>
    <ligand>
        <name>heme c</name>
        <dbReference type="ChEBI" id="CHEBI:61717"/>
    </ligand>
</feature>
<gene>
    <name evidence="9" type="ORF">I5731_18585</name>
</gene>
<dbReference type="SUPFAM" id="SSF47175">
    <property type="entry name" value="Cytochromes"/>
    <property type="match status" value="1"/>
</dbReference>
<keyword evidence="5 6" id="KW-0408">Iron</keyword>
<evidence type="ECO:0000313" key="9">
    <source>
        <dbReference type="EMBL" id="MBH0239834.1"/>
    </source>
</evidence>
<keyword evidence="2 7" id="KW-0349">Heme</keyword>
<keyword evidence="4" id="KW-0249">Electron transport</keyword>
<keyword evidence="1" id="KW-0813">Transport</keyword>
<dbReference type="PROSITE" id="PS51009">
    <property type="entry name" value="CYTCII"/>
    <property type="match status" value="1"/>
</dbReference>
<dbReference type="Pfam" id="PF01322">
    <property type="entry name" value="Cytochrom_C_2"/>
    <property type="match status" value="1"/>
</dbReference>
<feature type="binding site" description="axial binding residue" evidence="6">
    <location>
        <position position="141"/>
    </location>
    <ligand>
        <name>heme c</name>
        <dbReference type="ChEBI" id="CHEBI:61717"/>
    </ligand>
    <ligandPart>
        <name>Fe</name>
        <dbReference type="ChEBI" id="CHEBI:18248"/>
    </ligandPart>
</feature>
<evidence type="ECO:0000256" key="6">
    <source>
        <dbReference type="PIRSR" id="PIRSR000027-1"/>
    </source>
</evidence>
<dbReference type="PIRSF" id="PIRSF000027">
    <property type="entry name" value="Cytc_c_prime"/>
    <property type="match status" value="1"/>
</dbReference>
<comment type="PTM">
    <text evidence="7">Binds 1 heme group per subunit.</text>
</comment>
<evidence type="ECO:0000256" key="4">
    <source>
        <dbReference type="ARBA" id="ARBA00022982"/>
    </source>
</evidence>
<evidence type="ECO:0000256" key="3">
    <source>
        <dbReference type="ARBA" id="ARBA00022723"/>
    </source>
</evidence>
<dbReference type="GO" id="GO:0020037">
    <property type="term" value="F:heme binding"/>
    <property type="evidence" value="ECO:0007669"/>
    <property type="project" value="InterPro"/>
</dbReference>
<feature type="binding site" description="covalent" evidence="7">
    <location>
        <position position="137"/>
    </location>
    <ligand>
        <name>heme c</name>
        <dbReference type="ChEBI" id="CHEBI:61717"/>
    </ligand>
</feature>
<keyword evidence="8" id="KW-0732">Signal</keyword>
<dbReference type="EMBL" id="JADZLT010000056">
    <property type="protein sequence ID" value="MBH0239834.1"/>
    <property type="molecule type" value="Genomic_DNA"/>
</dbReference>
<dbReference type="GO" id="GO:0005506">
    <property type="term" value="F:iron ion binding"/>
    <property type="evidence" value="ECO:0007669"/>
    <property type="project" value="InterPro"/>
</dbReference>
<evidence type="ECO:0000256" key="5">
    <source>
        <dbReference type="ARBA" id="ARBA00023004"/>
    </source>
</evidence>
<feature type="signal peptide" evidence="8">
    <location>
        <begin position="1"/>
        <end position="23"/>
    </location>
</feature>
<evidence type="ECO:0000313" key="10">
    <source>
        <dbReference type="Proteomes" id="UP000631694"/>
    </source>
</evidence>
<dbReference type="GO" id="GO:0009055">
    <property type="term" value="F:electron transfer activity"/>
    <property type="evidence" value="ECO:0007669"/>
    <property type="project" value="InterPro"/>
</dbReference>
<name>A0A931I5A6_9HYPH</name>
<dbReference type="GO" id="GO:0042597">
    <property type="term" value="C:periplasmic space"/>
    <property type="evidence" value="ECO:0007669"/>
    <property type="project" value="InterPro"/>
</dbReference>
<dbReference type="Proteomes" id="UP000631694">
    <property type="component" value="Unassembled WGS sequence"/>
</dbReference>